<dbReference type="Proteomes" id="UP000008744">
    <property type="component" value="Unassembled WGS sequence"/>
</dbReference>
<feature type="compositionally biased region" description="Polar residues" evidence="1">
    <location>
        <begin position="87"/>
        <end position="97"/>
    </location>
</feature>
<dbReference type="InterPro" id="IPR031931">
    <property type="entry name" value="DUF4768"/>
</dbReference>
<feature type="region of interest" description="Disordered" evidence="1">
    <location>
        <begin position="85"/>
        <end position="119"/>
    </location>
</feature>
<dbReference type="EMBL" id="CH479185">
    <property type="protein sequence ID" value="EDW38364.1"/>
    <property type="molecule type" value="Genomic_DNA"/>
</dbReference>
<dbReference type="Pfam" id="PF15989">
    <property type="entry name" value="DUF4768"/>
    <property type="match status" value="1"/>
</dbReference>
<dbReference type="HOGENOM" id="CLU_1162213_0_0_1"/>
<dbReference type="AlphaFoldDB" id="B4GLE0"/>
<evidence type="ECO:0000313" key="3">
    <source>
        <dbReference type="Proteomes" id="UP000008744"/>
    </source>
</evidence>
<keyword evidence="3" id="KW-1185">Reference proteome</keyword>
<accession>B4GLE0</accession>
<evidence type="ECO:0000256" key="1">
    <source>
        <dbReference type="SAM" id="MobiDB-lite"/>
    </source>
</evidence>
<organism evidence="3">
    <name type="scientific">Drosophila persimilis</name>
    <name type="common">Fruit fly</name>
    <dbReference type="NCBI Taxonomy" id="7234"/>
    <lineage>
        <taxon>Eukaryota</taxon>
        <taxon>Metazoa</taxon>
        <taxon>Ecdysozoa</taxon>
        <taxon>Arthropoda</taxon>
        <taxon>Hexapoda</taxon>
        <taxon>Insecta</taxon>
        <taxon>Pterygota</taxon>
        <taxon>Neoptera</taxon>
        <taxon>Endopterygota</taxon>
        <taxon>Diptera</taxon>
        <taxon>Brachycera</taxon>
        <taxon>Muscomorpha</taxon>
        <taxon>Ephydroidea</taxon>
        <taxon>Drosophilidae</taxon>
        <taxon>Drosophila</taxon>
        <taxon>Sophophora</taxon>
    </lineage>
</organism>
<name>B4GLE0_DROPE</name>
<proteinExistence type="predicted"/>
<dbReference type="OMA" id="QGAIECH"/>
<reference evidence="2 3" key="1">
    <citation type="journal article" date="2007" name="Nature">
        <title>Evolution of genes and genomes on the Drosophila phylogeny.</title>
        <authorList>
            <consortium name="Drosophila 12 Genomes Consortium"/>
            <person name="Clark A.G."/>
            <person name="Eisen M.B."/>
            <person name="Smith D.R."/>
            <person name="Bergman C.M."/>
            <person name="Oliver B."/>
            <person name="Markow T.A."/>
            <person name="Kaufman T.C."/>
            <person name="Kellis M."/>
            <person name="Gelbart W."/>
            <person name="Iyer V.N."/>
            <person name="Pollard D.A."/>
            <person name="Sackton T.B."/>
            <person name="Larracuente A.M."/>
            <person name="Singh N.D."/>
            <person name="Abad J.P."/>
            <person name="Abt D.N."/>
            <person name="Adryan B."/>
            <person name="Aguade M."/>
            <person name="Akashi H."/>
            <person name="Anderson W.W."/>
            <person name="Aquadro C.F."/>
            <person name="Ardell D.H."/>
            <person name="Arguello R."/>
            <person name="Artieri C.G."/>
            <person name="Barbash D.A."/>
            <person name="Barker D."/>
            <person name="Barsanti P."/>
            <person name="Batterham P."/>
            <person name="Batzoglou S."/>
            <person name="Begun D."/>
            <person name="Bhutkar A."/>
            <person name="Blanco E."/>
            <person name="Bosak S.A."/>
            <person name="Bradley R.K."/>
            <person name="Brand A.D."/>
            <person name="Brent M.R."/>
            <person name="Brooks A.N."/>
            <person name="Brown R.H."/>
            <person name="Butlin R.K."/>
            <person name="Caggese C."/>
            <person name="Calvi B.R."/>
            <person name="Bernardo de Carvalho A."/>
            <person name="Caspi A."/>
            <person name="Castrezana S."/>
            <person name="Celniker S.E."/>
            <person name="Chang J.L."/>
            <person name="Chapple C."/>
            <person name="Chatterji S."/>
            <person name="Chinwalla A."/>
            <person name="Civetta A."/>
            <person name="Clifton S.W."/>
            <person name="Comeron J.M."/>
            <person name="Costello J.C."/>
            <person name="Coyne J.A."/>
            <person name="Daub J."/>
            <person name="David R.G."/>
            <person name="Delcher A.L."/>
            <person name="Delehaunty K."/>
            <person name="Do C.B."/>
            <person name="Ebling H."/>
            <person name="Edwards K."/>
            <person name="Eickbush T."/>
            <person name="Evans J.D."/>
            <person name="Filipski A."/>
            <person name="Findeiss S."/>
            <person name="Freyhult E."/>
            <person name="Fulton L."/>
            <person name="Fulton R."/>
            <person name="Garcia A.C."/>
            <person name="Gardiner A."/>
            <person name="Garfield D.A."/>
            <person name="Garvin B.E."/>
            <person name="Gibson G."/>
            <person name="Gilbert D."/>
            <person name="Gnerre S."/>
            <person name="Godfrey J."/>
            <person name="Good R."/>
            <person name="Gotea V."/>
            <person name="Gravely B."/>
            <person name="Greenberg A.J."/>
            <person name="Griffiths-Jones S."/>
            <person name="Gross S."/>
            <person name="Guigo R."/>
            <person name="Gustafson E.A."/>
            <person name="Haerty W."/>
            <person name="Hahn M.W."/>
            <person name="Halligan D.L."/>
            <person name="Halpern A.L."/>
            <person name="Halter G.M."/>
            <person name="Han M.V."/>
            <person name="Heger A."/>
            <person name="Hillier L."/>
            <person name="Hinrichs A.S."/>
            <person name="Holmes I."/>
            <person name="Hoskins R.A."/>
            <person name="Hubisz M.J."/>
            <person name="Hultmark D."/>
            <person name="Huntley M.A."/>
            <person name="Jaffe D.B."/>
            <person name="Jagadeeshan S."/>
            <person name="Jeck W.R."/>
            <person name="Johnson J."/>
            <person name="Jones C.D."/>
            <person name="Jordan W.C."/>
            <person name="Karpen G.H."/>
            <person name="Kataoka E."/>
            <person name="Keightley P.D."/>
            <person name="Kheradpour P."/>
            <person name="Kirkness E.F."/>
            <person name="Koerich L.B."/>
            <person name="Kristiansen K."/>
            <person name="Kudrna D."/>
            <person name="Kulathinal R.J."/>
            <person name="Kumar S."/>
            <person name="Kwok R."/>
            <person name="Lander E."/>
            <person name="Langley C.H."/>
            <person name="Lapoint R."/>
            <person name="Lazzaro B.P."/>
            <person name="Lee S.J."/>
            <person name="Levesque L."/>
            <person name="Li R."/>
            <person name="Lin C.F."/>
            <person name="Lin M.F."/>
            <person name="Lindblad-Toh K."/>
            <person name="Llopart A."/>
            <person name="Long M."/>
            <person name="Low L."/>
            <person name="Lozovsky E."/>
            <person name="Lu J."/>
            <person name="Luo M."/>
            <person name="Machado C.A."/>
            <person name="Makalowski W."/>
            <person name="Marzo M."/>
            <person name="Matsuda M."/>
            <person name="Matzkin L."/>
            <person name="McAllister B."/>
            <person name="McBride C.S."/>
            <person name="McKernan B."/>
            <person name="McKernan K."/>
            <person name="Mendez-Lago M."/>
            <person name="Minx P."/>
            <person name="Mollenhauer M.U."/>
            <person name="Montooth K."/>
            <person name="Mount S.M."/>
            <person name="Mu X."/>
            <person name="Myers E."/>
            <person name="Negre B."/>
            <person name="Newfeld S."/>
            <person name="Nielsen R."/>
            <person name="Noor M.A."/>
            <person name="O'Grady P."/>
            <person name="Pachter L."/>
            <person name="Papaceit M."/>
            <person name="Parisi M.J."/>
            <person name="Parisi M."/>
            <person name="Parts L."/>
            <person name="Pedersen J.S."/>
            <person name="Pesole G."/>
            <person name="Phillippy A.M."/>
            <person name="Ponting C.P."/>
            <person name="Pop M."/>
            <person name="Porcelli D."/>
            <person name="Powell J.R."/>
            <person name="Prohaska S."/>
            <person name="Pruitt K."/>
            <person name="Puig M."/>
            <person name="Quesneville H."/>
            <person name="Ram K.R."/>
            <person name="Rand D."/>
            <person name="Rasmussen M.D."/>
            <person name="Reed L.K."/>
            <person name="Reenan R."/>
            <person name="Reily A."/>
            <person name="Remington K.A."/>
            <person name="Rieger T.T."/>
            <person name="Ritchie M.G."/>
            <person name="Robin C."/>
            <person name="Rogers Y.H."/>
            <person name="Rohde C."/>
            <person name="Rozas J."/>
            <person name="Rubenfield M.J."/>
            <person name="Ruiz A."/>
            <person name="Russo S."/>
            <person name="Salzberg S.L."/>
            <person name="Sanchez-Gracia A."/>
            <person name="Saranga D.J."/>
            <person name="Sato H."/>
            <person name="Schaeffer S.W."/>
            <person name="Schatz M.C."/>
            <person name="Schlenke T."/>
            <person name="Schwartz R."/>
            <person name="Segarra C."/>
            <person name="Singh R.S."/>
            <person name="Sirot L."/>
            <person name="Sirota M."/>
            <person name="Sisneros N.B."/>
            <person name="Smith C.D."/>
            <person name="Smith T.F."/>
            <person name="Spieth J."/>
            <person name="Stage D.E."/>
            <person name="Stark A."/>
            <person name="Stephan W."/>
            <person name="Strausberg R.L."/>
            <person name="Strempel S."/>
            <person name="Sturgill D."/>
            <person name="Sutton G."/>
            <person name="Sutton G.G."/>
            <person name="Tao W."/>
            <person name="Teichmann S."/>
            <person name="Tobari Y.N."/>
            <person name="Tomimura Y."/>
            <person name="Tsolas J.M."/>
            <person name="Valente V.L."/>
            <person name="Venter E."/>
            <person name="Venter J.C."/>
            <person name="Vicario S."/>
            <person name="Vieira F.G."/>
            <person name="Vilella A.J."/>
            <person name="Villasante A."/>
            <person name="Walenz B."/>
            <person name="Wang J."/>
            <person name="Wasserman M."/>
            <person name="Watts T."/>
            <person name="Wilson D."/>
            <person name="Wilson R.K."/>
            <person name="Wing R.A."/>
            <person name="Wolfner M.F."/>
            <person name="Wong A."/>
            <person name="Wong G.K."/>
            <person name="Wu C.I."/>
            <person name="Wu G."/>
            <person name="Yamamoto D."/>
            <person name="Yang H.P."/>
            <person name="Yang S.P."/>
            <person name="Yorke J.A."/>
            <person name="Yoshida K."/>
            <person name="Zdobnov E."/>
            <person name="Zhang P."/>
            <person name="Zhang Y."/>
            <person name="Zimin A.V."/>
            <person name="Baldwin J."/>
            <person name="Abdouelleil A."/>
            <person name="Abdulkadir J."/>
            <person name="Abebe A."/>
            <person name="Abera B."/>
            <person name="Abreu J."/>
            <person name="Acer S.C."/>
            <person name="Aftuck L."/>
            <person name="Alexander A."/>
            <person name="An P."/>
            <person name="Anderson E."/>
            <person name="Anderson S."/>
            <person name="Arachi H."/>
            <person name="Azer M."/>
            <person name="Bachantsang P."/>
            <person name="Barry A."/>
            <person name="Bayul T."/>
            <person name="Berlin A."/>
            <person name="Bessette D."/>
            <person name="Bloom T."/>
            <person name="Blye J."/>
            <person name="Boguslavskiy L."/>
            <person name="Bonnet C."/>
            <person name="Boukhgalter B."/>
            <person name="Bourzgui I."/>
            <person name="Brown A."/>
            <person name="Cahill P."/>
            <person name="Channer S."/>
            <person name="Cheshatsang Y."/>
            <person name="Chuda L."/>
            <person name="Citroen M."/>
            <person name="Collymore A."/>
            <person name="Cooke P."/>
            <person name="Costello M."/>
            <person name="D'Aco K."/>
            <person name="Daza R."/>
            <person name="De Haan G."/>
            <person name="DeGray S."/>
            <person name="DeMaso C."/>
            <person name="Dhargay N."/>
            <person name="Dooley K."/>
            <person name="Dooley E."/>
            <person name="Doricent M."/>
            <person name="Dorje P."/>
            <person name="Dorjee K."/>
            <person name="Dupes A."/>
            <person name="Elong R."/>
            <person name="Falk J."/>
            <person name="Farina A."/>
            <person name="Faro S."/>
            <person name="Ferguson D."/>
            <person name="Fisher S."/>
            <person name="Foley C.D."/>
            <person name="Franke A."/>
            <person name="Friedrich D."/>
            <person name="Gadbois L."/>
            <person name="Gearin G."/>
            <person name="Gearin C.R."/>
            <person name="Giannoukos G."/>
            <person name="Goode T."/>
            <person name="Graham J."/>
            <person name="Grandbois E."/>
            <person name="Grewal S."/>
            <person name="Gyaltsen K."/>
            <person name="Hafez N."/>
            <person name="Hagos B."/>
            <person name="Hall J."/>
            <person name="Henson C."/>
            <person name="Hollinger A."/>
            <person name="Honan T."/>
            <person name="Huard M.D."/>
            <person name="Hughes L."/>
            <person name="Hurhula B."/>
            <person name="Husby M.E."/>
            <person name="Kamat A."/>
            <person name="Kanga B."/>
            <person name="Kashin S."/>
            <person name="Khazanovich D."/>
            <person name="Kisner P."/>
            <person name="Lance K."/>
            <person name="Lara M."/>
            <person name="Lee W."/>
            <person name="Lennon N."/>
            <person name="Letendre F."/>
            <person name="LeVine R."/>
            <person name="Lipovsky A."/>
            <person name="Liu X."/>
            <person name="Liu J."/>
            <person name="Liu S."/>
            <person name="Lokyitsang T."/>
            <person name="Lokyitsang Y."/>
            <person name="Lubonja R."/>
            <person name="Lui A."/>
            <person name="MacDonald P."/>
            <person name="Magnisalis V."/>
            <person name="Maru K."/>
            <person name="Matthews C."/>
            <person name="McCusker W."/>
            <person name="McDonough S."/>
            <person name="Mehta T."/>
            <person name="Meldrim J."/>
            <person name="Meneus L."/>
            <person name="Mihai O."/>
            <person name="Mihalev A."/>
            <person name="Mihova T."/>
            <person name="Mittelman R."/>
            <person name="Mlenga V."/>
            <person name="Montmayeur A."/>
            <person name="Mulrain L."/>
            <person name="Navidi A."/>
            <person name="Naylor J."/>
            <person name="Negash T."/>
            <person name="Nguyen T."/>
            <person name="Nguyen N."/>
            <person name="Nicol R."/>
            <person name="Norbu C."/>
            <person name="Norbu N."/>
            <person name="Novod N."/>
            <person name="O'Neill B."/>
            <person name="Osman S."/>
            <person name="Markiewicz E."/>
            <person name="Oyono O.L."/>
            <person name="Patti C."/>
            <person name="Phunkhang P."/>
            <person name="Pierre F."/>
            <person name="Priest M."/>
            <person name="Raghuraman S."/>
            <person name="Rege F."/>
            <person name="Reyes R."/>
            <person name="Rise C."/>
            <person name="Rogov P."/>
            <person name="Ross K."/>
            <person name="Ryan E."/>
            <person name="Settipalli S."/>
            <person name="Shea T."/>
            <person name="Sherpa N."/>
            <person name="Shi L."/>
            <person name="Shih D."/>
            <person name="Sparrow T."/>
            <person name="Spaulding J."/>
            <person name="Stalker J."/>
            <person name="Stange-Thomann N."/>
            <person name="Stavropoulos S."/>
            <person name="Stone C."/>
            <person name="Strader C."/>
            <person name="Tesfaye S."/>
            <person name="Thomson T."/>
            <person name="Thoulutsang Y."/>
            <person name="Thoulutsang D."/>
            <person name="Topham K."/>
            <person name="Topping I."/>
            <person name="Tsamla T."/>
            <person name="Vassiliev H."/>
            <person name="Vo A."/>
            <person name="Wangchuk T."/>
            <person name="Wangdi T."/>
            <person name="Weiand M."/>
            <person name="Wilkinson J."/>
            <person name="Wilson A."/>
            <person name="Yadav S."/>
            <person name="Young G."/>
            <person name="Yu Q."/>
            <person name="Zembek L."/>
            <person name="Zhong D."/>
            <person name="Zimmer A."/>
            <person name="Zwirko Z."/>
            <person name="Jaffe D.B."/>
            <person name="Alvarez P."/>
            <person name="Brockman W."/>
            <person name="Butler J."/>
            <person name="Chin C."/>
            <person name="Gnerre S."/>
            <person name="Grabherr M."/>
            <person name="Kleber M."/>
            <person name="Mauceli E."/>
            <person name="MacCallum I."/>
        </authorList>
    </citation>
    <scope>NUCLEOTIDE SEQUENCE [LARGE SCALE GENOMIC DNA]</scope>
    <source>
        <strain evidence="3">MSH-3 / Tucson 14011-0111.49</strain>
    </source>
</reference>
<gene>
    <name evidence="2" type="primary">Dper\GL12052</name>
    <name evidence="2" type="ORF">Dper_GL12052</name>
</gene>
<dbReference type="OrthoDB" id="7850108at2759"/>
<evidence type="ECO:0000313" key="2">
    <source>
        <dbReference type="EMBL" id="EDW38364.1"/>
    </source>
</evidence>
<protein>
    <submittedName>
        <fullName evidence="2">GL12052</fullName>
    </submittedName>
</protein>
<sequence>MHCDMDQAGTNKVMKFFPFNCVWIANNRHQHEGWWRIYMQALMEAFFFGQYYERLRRFELDPHSFDYTGVDTNTKQQLRGILKAARTSHQSSVTGSVNPDDEPSTSRQAQDGLRRQSKSITAVDSNGTLCKQGAIECHVPNSSDDSINGVDVASVRDQEQSGSSHKYVSSTRTNDWSCWTETQSNSESVYPADSLYTADPVVTVDRLYPLAPSPDRGSFWIGFVSSLCDWFKCIAAGFE</sequence>